<feature type="compositionally biased region" description="Basic and acidic residues" evidence="1">
    <location>
        <begin position="122"/>
        <end position="138"/>
    </location>
</feature>
<dbReference type="OrthoDB" id="6106191at2759"/>
<name>A0A210R2S1_MIZYE</name>
<sequence>MNAKMVSSLFKIDGDSNKRKTLNTIRVMKGAISVSKSKTGEVIYRSNKLENEGLQRQIKRFEKARLHLNSTYDSKKRTTLRRWALVFEKQKSMNESIREFDMLLSQAIDNVESDDQNVPSAEKNRDSLELKLEDTKPENEEEEDMTEKKSDEEKAAELMSRRGITRLRLQPIGVGKNSQIKVKTPEPETPVIEEELWPLADTTWVNNYIREQKVKHESLITKNILKKIREGLTSKNPLFRFRLRANFADDPNVSIEIIKSARAGPQTARSVKTAPTMPTLPTRKDVIKPSTTMNDSSLNQLPPINMLRRSKTTL</sequence>
<gene>
    <name evidence="2" type="ORF">KP79_PYT16331</name>
</gene>
<comment type="caution">
    <text evidence="2">The sequence shown here is derived from an EMBL/GenBank/DDBJ whole genome shotgun (WGS) entry which is preliminary data.</text>
</comment>
<dbReference type="AlphaFoldDB" id="A0A210R2S1"/>
<feature type="region of interest" description="Disordered" evidence="1">
    <location>
        <begin position="111"/>
        <end position="156"/>
    </location>
</feature>
<feature type="compositionally biased region" description="Basic and acidic residues" evidence="1">
    <location>
        <begin position="146"/>
        <end position="156"/>
    </location>
</feature>
<accession>A0A210R2S1</accession>
<feature type="compositionally biased region" description="Polar residues" evidence="1">
    <location>
        <begin position="289"/>
        <end position="300"/>
    </location>
</feature>
<proteinExistence type="predicted"/>
<dbReference type="EMBL" id="NEDP02000704">
    <property type="protein sequence ID" value="OWF55299.1"/>
    <property type="molecule type" value="Genomic_DNA"/>
</dbReference>
<evidence type="ECO:0000313" key="3">
    <source>
        <dbReference type="Proteomes" id="UP000242188"/>
    </source>
</evidence>
<keyword evidence="3" id="KW-1185">Reference proteome</keyword>
<organism evidence="2 3">
    <name type="scientific">Mizuhopecten yessoensis</name>
    <name type="common">Japanese scallop</name>
    <name type="synonym">Patinopecten yessoensis</name>
    <dbReference type="NCBI Taxonomy" id="6573"/>
    <lineage>
        <taxon>Eukaryota</taxon>
        <taxon>Metazoa</taxon>
        <taxon>Spiralia</taxon>
        <taxon>Lophotrochozoa</taxon>
        <taxon>Mollusca</taxon>
        <taxon>Bivalvia</taxon>
        <taxon>Autobranchia</taxon>
        <taxon>Pteriomorphia</taxon>
        <taxon>Pectinida</taxon>
        <taxon>Pectinoidea</taxon>
        <taxon>Pectinidae</taxon>
        <taxon>Mizuhopecten</taxon>
    </lineage>
</organism>
<dbReference type="Proteomes" id="UP000242188">
    <property type="component" value="Unassembled WGS sequence"/>
</dbReference>
<protein>
    <submittedName>
        <fullName evidence="2">Uncharacterized protein</fullName>
    </submittedName>
</protein>
<feature type="region of interest" description="Disordered" evidence="1">
    <location>
        <begin position="266"/>
        <end position="300"/>
    </location>
</feature>
<reference evidence="2 3" key="1">
    <citation type="journal article" date="2017" name="Nat. Ecol. Evol.">
        <title>Scallop genome provides insights into evolution of bilaterian karyotype and development.</title>
        <authorList>
            <person name="Wang S."/>
            <person name="Zhang J."/>
            <person name="Jiao W."/>
            <person name="Li J."/>
            <person name="Xun X."/>
            <person name="Sun Y."/>
            <person name="Guo X."/>
            <person name="Huan P."/>
            <person name="Dong B."/>
            <person name="Zhang L."/>
            <person name="Hu X."/>
            <person name="Sun X."/>
            <person name="Wang J."/>
            <person name="Zhao C."/>
            <person name="Wang Y."/>
            <person name="Wang D."/>
            <person name="Huang X."/>
            <person name="Wang R."/>
            <person name="Lv J."/>
            <person name="Li Y."/>
            <person name="Zhang Z."/>
            <person name="Liu B."/>
            <person name="Lu W."/>
            <person name="Hui Y."/>
            <person name="Liang J."/>
            <person name="Zhou Z."/>
            <person name="Hou R."/>
            <person name="Li X."/>
            <person name="Liu Y."/>
            <person name="Li H."/>
            <person name="Ning X."/>
            <person name="Lin Y."/>
            <person name="Zhao L."/>
            <person name="Xing Q."/>
            <person name="Dou J."/>
            <person name="Li Y."/>
            <person name="Mao J."/>
            <person name="Guo H."/>
            <person name="Dou H."/>
            <person name="Li T."/>
            <person name="Mu C."/>
            <person name="Jiang W."/>
            <person name="Fu Q."/>
            <person name="Fu X."/>
            <person name="Miao Y."/>
            <person name="Liu J."/>
            <person name="Yu Q."/>
            <person name="Li R."/>
            <person name="Liao H."/>
            <person name="Li X."/>
            <person name="Kong Y."/>
            <person name="Jiang Z."/>
            <person name="Chourrout D."/>
            <person name="Li R."/>
            <person name="Bao Z."/>
        </authorList>
    </citation>
    <scope>NUCLEOTIDE SEQUENCE [LARGE SCALE GENOMIC DNA]</scope>
    <source>
        <strain evidence="2 3">PY_sf001</strain>
    </source>
</reference>
<evidence type="ECO:0000256" key="1">
    <source>
        <dbReference type="SAM" id="MobiDB-lite"/>
    </source>
</evidence>
<evidence type="ECO:0000313" key="2">
    <source>
        <dbReference type="EMBL" id="OWF55299.1"/>
    </source>
</evidence>